<evidence type="ECO:0000256" key="1">
    <source>
        <dbReference type="ARBA" id="ARBA00000382"/>
    </source>
</evidence>
<evidence type="ECO:0000256" key="5">
    <source>
        <dbReference type="ARBA" id="ARBA00023295"/>
    </source>
</evidence>
<name>A0A6P3ZPJ0_ZIZJJ</name>
<evidence type="ECO:0000256" key="3">
    <source>
        <dbReference type="ARBA" id="ARBA00012780"/>
    </source>
</evidence>
<keyword evidence="11" id="KW-0732">Signal</keyword>
<keyword evidence="10" id="KW-0812">Transmembrane</keyword>
<dbReference type="RefSeq" id="XP_015877287.3">
    <property type="nucleotide sequence ID" value="XM_016021801.4"/>
</dbReference>
<sequence>MALSFFVFLTFALFSLSLVARTTTTTVGVTFSSATSATHTKPLSPEQIASTVKSLGFGSVRLEVSDPAMVRAFLYSNTTLLLTIPNHQVPVIAANRSNAVRWLYVNVVPFFPRAKITTISVGNDLLESTPSFSSFLIPAIRNIHLALRDLGIRKISVSTTFSFINAVTTSFPPSSAVFQEPALEIVIRPLLQFLRDTNSSFLVNIYPYNLYRLHGEIPIGYALFQEHPFNFRDDLTTGVRYRNLFDMMVDAVVSAMAVAGHENIPVVVTETGWPSSSADPTEVEANAAYAEMYIKGLVKHLKSGIGTPLRKEGVSEAYVYELFDKEVKTGATPHGRSWGILYPNMTNKYEIEFSGSYRNYQGRNSLELIVGLFLVFALFHGFLVFPLL</sequence>
<gene>
    <name evidence="13" type="primary">LOC107413759</name>
</gene>
<dbReference type="GO" id="GO:0005975">
    <property type="term" value="P:carbohydrate metabolic process"/>
    <property type="evidence" value="ECO:0007669"/>
    <property type="project" value="InterPro"/>
</dbReference>
<protein>
    <recommendedName>
        <fullName evidence="3">glucan endo-1,3-beta-D-glucosidase</fullName>
        <ecNumber evidence="3">3.2.1.39</ecNumber>
    </recommendedName>
    <alternativeName>
        <fullName evidence="6">(1-&gt;3)-beta-glucan endohydrolase</fullName>
    </alternativeName>
    <alternativeName>
        <fullName evidence="7">Beta-1,3-endoglucanase</fullName>
    </alternativeName>
</protein>
<dbReference type="GeneID" id="107413759"/>
<evidence type="ECO:0000313" key="12">
    <source>
        <dbReference type="Proteomes" id="UP001652623"/>
    </source>
</evidence>
<evidence type="ECO:0000256" key="9">
    <source>
        <dbReference type="RuleBase" id="RU004336"/>
    </source>
</evidence>
<organism evidence="12 13">
    <name type="scientific">Ziziphus jujuba</name>
    <name type="common">Chinese jujube</name>
    <name type="synonym">Ziziphus sativa</name>
    <dbReference type="NCBI Taxonomy" id="326968"/>
    <lineage>
        <taxon>Eukaryota</taxon>
        <taxon>Viridiplantae</taxon>
        <taxon>Streptophyta</taxon>
        <taxon>Embryophyta</taxon>
        <taxon>Tracheophyta</taxon>
        <taxon>Spermatophyta</taxon>
        <taxon>Magnoliopsida</taxon>
        <taxon>eudicotyledons</taxon>
        <taxon>Gunneridae</taxon>
        <taxon>Pentapetalae</taxon>
        <taxon>rosids</taxon>
        <taxon>fabids</taxon>
        <taxon>Rosales</taxon>
        <taxon>Rhamnaceae</taxon>
        <taxon>Paliureae</taxon>
        <taxon>Ziziphus</taxon>
    </lineage>
</organism>
<dbReference type="InterPro" id="IPR000490">
    <property type="entry name" value="Glyco_hydro_17"/>
</dbReference>
<evidence type="ECO:0000256" key="10">
    <source>
        <dbReference type="SAM" id="Phobius"/>
    </source>
</evidence>
<keyword evidence="5 9" id="KW-0326">Glycosidase</keyword>
<keyword evidence="12" id="KW-1185">Reference proteome</keyword>
<dbReference type="AlphaFoldDB" id="A0A6P3ZPJ0"/>
<accession>A0A6P3ZPJ0</accession>
<evidence type="ECO:0000256" key="4">
    <source>
        <dbReference type="ARBA" id="ARBA00022801"/>
    </source>
</evidence>
<feature type="transmembrane region" description="Helical" evidence="10">
    <location>
        <begin position="368"/>
        <end position="387"/>
    </location>
</feature>
<dbReference type="InterPro" id="IPR017853">
    <property type="entry name" value="GH"/>
</dbReference>
<dbReference type="InParanoid" id="A0A6P3ZPJ0"/>
<evidence type="ECO:0000256" key="11">
    <source>
        <dbReference type="SAM" id="SignalP"/>
    </source>
</evidence>
<comment type="similarity">
    <text evidence="2 8">Belongs to the glycosyl hydrolase 17 family.</text>
</comment>
<evidence type="ECO:0000256" key="6">
    <source>
        <dbReference type="ARBA" id="ARBA00033335"/>
    </source>
</evidence>
<reference evidence="13" key="1">
    <citation type="submission" date="2025-08" db="UniProtKB">
        <authorList>
            <consortium name="RefSeq"/>
        </authorList>
    </citation>
    <scope>IDENTIFICATION</scope>
    <source>
        <tissue evidence="13">Seedling</tissue>
    </source>
</reference>
<keyword evidence="4 9" id="KW-0378">Hydrolase</keyword>
<dbReference type="Gene3D" id="3.20.20.80">
    <property type="entry name" value="Glycosidases"/>
    <property type="match status" value="1"/>
</dbReference>
<dbReference type="PROSITE" id="PS00587">
    <property type="entry name" value="GLYCOSYL_HYDROL_F17"/>
    <property type="match status" value="1"/>
</dbReference>
<dbReference type="Pfam" id="PF00332">
    <property type="entry name" value="Glyco_hydro_17"/>
    <property type="match status" value="1"/>
</dbReference>
<feature type="signal peptide" evidence="11">
    <location>
        <begin position="1"/>
        <end position="24"/>
    </location>
</feature>
<proteinExistence type="inferred from homology"/>
<evidence type="ECO:0000256" key="8">
    <source>
        <dbReference type="RuleBase" id="RU004335"/>
    </source>
</evidence>
<evidence type="ECO:0000256" key="7">
    <source>
        <dbReference type="ARBA" id="ARBA00033417"/>
    </source>
</evidence>
<dbReference type="GO" id="GO:0042973">
    <property type="term" value="F:glucan endo-1,3-beta-D-glucosidase activity"/>
    <property type="evidence" value="ECO:0007669"/>
    <property type="project" value="UniProtKB-EC"/>
</dbReference>
<feature type="chain" id="PRO_5046332946" description="glucan endo-1,3-beta-D-glucosidase" evidence="11">
    <location>
        <begin position="25"/>
        <end position="388"/>
    </location>
</feature>
<dbReference type="PANTHER" id="PTHR32227">
    <property type="entry name" value="GLUCAN ENDO-1,3-BETA-GLUCOSIDASE BG1-RELATED-RELATED"/>
    <property type="match status" value="1"/>
</dbReference>
<evidence type="ECO:0000256" key="2">
    <source>
        <dbReference type="ARBA" id="ARBA00008773"/>
    </source>
</evidence>
<evidence type="ECO:0000313" key="13">
    <source>
        <dbReference type="RefSeq" id="XP_015877287.3"/>
    </source>
</evidence>
<dbReference type="KEGG" id="zju:107413759"/>
<dbReference type="Proteomes" id="UP001652623">
    <property type="component" value="Chromosome 8"/>
</dbReference>
<comment type="catalytic activity">
    <reaction evidence="1">
        <text>Hydrolysis of (1-&gt;3)-beta-D-glucosidic linkages in (1-&gt;3)-beta-D-glucans.</text>
        <dbReference type="EC" id="3.2.1.39"/>
    </reaction>
</comment>
<dbReference type="SUPFAM" id="SSF51445">
    <property type="entry name" value="(Trans)glycosidases"/>
    <property type="match status" value="1"/>
</dbReference>
<dbReference type="EC" id="3.2.1.39" evidence="3"/>
<keyword evidence="10" id="KW-0472">Membrane</keyword>
<keyword evidence="10" id="KW-1133">Transmembrane helix</keyword>
<dbReference type="InterPro" id="IPR044965">
    <property type="entry name" value="Glyco_hydro_17_plant"/>
</dbReference>